<feature type="compositionally biased region" description="Basic and acidic residues" evidence="1">
    <location>
        <begin position="237"/>
        <end position="250"/>
    </location>
</feature>
<name>A0A2I0TZ61_LIMLA</name>
<protein>
    <submittedName>
        <fullName evidence="2">Uncharacterized protein</fullName>
    </submittedName>
</protein>
<accession>A0A2I0TZ61</accession>
<dbReference type="AlphaFoldDB" id="A0A2I0TZ61"/>
<keyword evidence="3" id="KW-1185">Reference proteome</keyword>
<dbReference type="Proteomes" id="UP000233556">
    <property type="component" value="Unassembled WGS sequence"/>
</dbReference>
<feature type="region of interest" description="Disordered" evidence="1">
    <location>
        <begin position="231"/>
        <end position="250"/>
    </location>
</feature>
<reference evidence="3" key="2">
    <citation type="submission" date="2017-12" db="EMBL/GenBank/DDBJ databases">
        <title>Genome sequence of the Bar-tailed Godwit (Limosa lapponica baueri).</title>
        <authorList>
            <person name="Lima N.C.B."/>
            <person name="Parody-Merino A.M."/>
            <person name="Battley P.F."/>
            <person name="Fidler A.E."/>
            <person name="Prosdocimi F."/>
        </authorList>
    </citation>
    <scope>NUCLEOTIDE SEQUENCE [LARGE SCALE GENOMIC DNA]</scope>
</reference>
<evidence type="ECO:0000313" key="3">
    <source>
        <dbReference type="Proteomes" id="UP000233556"/>
    </source>
</evidence>
<reference evidence="3" key="1">
    <citation type="submission" date="2017-11" db="EMBL/GenBank/DDBJ databases">
        <authorList>
            <person name="Lima N.C."/>
            <person name="Parody-Merino A.M."/>
            <person name="Battley P.F."/>
            <person name="Fidler A.E."/>
            <person name="Prosdocimi F."/>
        </authorList>
    </citation>
    <scope>NUCLEOTIDE SEQUENCE [LARGE SCALE GENOMIC DNA]</scope>
</reference>
<proteinExistence type="predicted"/>
<evidence type="ECO:0000256" key="1">
    <source>
        <dbReference type="SAM" id="MobiDB-lite"/>
    </source>
</evidence>
<sequence>MSMGGDMANAAGSGEGRPLLPLRGCASLVALLDAGVPMPHILLNTTLSYTPSQLLQKEVVGLMLLKVKKQACVNLMRFNKAKCRVLHLGQGNLWYQYSLGDEGIKRKLQATKENLSRVEKLRQPLTTQAIGASAKRSPLRACFRIGQTSGRFWVTAMFWWLHERVDMEMLDWDTNGTKPLHGQPLGLSGGAGHLRLDSIGLKGVCVRAVRTRARDHNQRLSRFKRNFTKKLSASTEDQEKEHAYHTLEKR</sequence>
<organism evidence="2 3">
    <name type="scientific">Limosa lapponica baueri</name>
    <dbReference type="NCBI Taxonomy" id="1758121"/>
    <lineage>
        <taxon>Eukaryota</taxon>
        <taxon>Metazoa</taxon>
        <taxon>Chordata</taxon>
        <taxon>Craniata</taxon>
        <taxon>Vertebrata</taxon>
        <taxon>Euteleostomi</taxon>
        <taxon>Archelosauria</taxon>
        <taxon>Archosauria</taxon>
        <taxon>Dinosauria</taxon>
        <taxon>Saurischia</taxon>
        <taxon>Theropoda</taxon>
        <taxon>Coelurosauria</taxon>
        <taxon>Aves</taxon>
        <taxon>Neognathae</taxon>
        <taxon>Neoaves</taxon>
        <taxon>Charadriiformes</taxon>
        <taxon>Scolopacidae</taxon>
        <taxon>Limosa</taxon>
    </lineage>
</organism>
<gene>
    <name evidence="2" type="ORF">llap_10579</name>
</gene>
<evidence type="ECO:0000313" key="2">
    <source>
        <dbReference type="EMBL" id="PKU39116.1"/>
    </source>
</evidence>
<dbReference type="EMBL" id="KZ506570">
    <property type="protein sequence ID" value="PKU39116.1"/>
    <property type="molecule type" value="Genomic_DNA"/>
</dbReference>